<dbReference type="AlphaFoldDB" id="A0A915YGZ4"/>
<organism evidence="2 3">
    <name type="scientific">Aureispira anguillae</name>
    <dbReference type="NCBI Taxonomy" id="2864201"/>
    <lineage>
        <taxon>Bacteria</taxon>
        <taxon>Pseudomonadati</taxon>
        <taxon>Bacteroidota</taxon>
        <taxon>Saprospiria</taxon>
        <taxon>Saprospirales</taxon>
        <taxon>Saprospiraceae</taxon>
        <taxon>Aureispira</taxon>
    </lineage>
</organism>
<reference evidence="2" key="1">
    <citation type="submission" date="2022-09" db="EMBL/GenBank/DDBJ databases">
        <title>Aureispira anguillicida sp. nov., isolated from Leptocephalus of Japanese eel Anguilla japonica.</title>
        <authorList>
            <person name="Yuasa K."/>
            <person name="Mekata T."/>
            <person name="Ikunari K."/>
        </authorList>
    </citation>
    <scope>NUCLEOTIDE SEQUENCE</scope>
    <source>
        <strain evidence="2">EL160426</strain>
    </source>
</reference>
<accession>A0A915YGZ4</accession>
<proteinExistence type="predicted"/>
<feature type="transmembrane region" description="Helical" evidence="1">
    <location>
        <begin position="6"/>
        <end position="26"/>
    </location>
</feature>
<keyword evidence="3" id="KW-1185">Reference proteome</keyword>
<dbReference type="KEGG" id="aup:AsAng_0037020"/>
<keyword evidence="1" id="KW-0812">Transmembrane</keyword>
<evidence type="ECO:0000313" key="2">
    <source>
        <dbReference type="EMBL" id="BDS12974.1"/>
    </source>
</evidence>
<name>A0A915YGZ4_9BACT</name>
<sequence length="40" mass="5010">MTFYFLKLLPFYFFSNPYIFYLRLFFPTSTIFTHKTLQTN</sequence>
<protein>
    <submittedName>
        <fullName evidence="2">Uncharacterized protein</fullName>
    </submittedName>
</protein>
<keyword evidence="1" id="KW-1133">Transmembrane helix</keyword>
<dbReference type="EMBL" id="AP026867">
    <property type="protein sequence ID" value="BDS12974.1"/>
    <property type="molecule type" value="Genomic_DNA"/>
</dbReference>
<keyword evidence="1" id="KW-0472">Membrane</keyword>
<dbReference type="Proteomes" id="UP001060919">
    <property type="component" value="Chromosome"/>
</dbReference>
<evidence type="ECO:0000313" key="3">
    <source>
        <dbReference type="Proteomes" id="UP001060919"/>
    </source>
</evidence>
<evidence type="ECO:0000256" key="1">
    <source>
        <dbReference type="SAM" id="Phobius"/>
    </source>
</evidence>
<gene>
    <name evidence="2" type="ORF">AsAng_0037020</name>
</gene>